<organism evidence="1 2">
    <name type="scientific">Gigaspora margarita</name>
    <dbReference type="NCBI Taxonomy" id="4874"/>
    <lineage>
        <taxon>Eukaryota</taxon>
        <taxon>Fungi</taxon>
        <taxon>Fungi incertae sedis</taxon>
        <taxon>Mucoromycota</taxon>
        <taxon>Glomeromycotina</taxon>
        <taxon>Glomeromycetes</taxon>
        <taxon>Diversisporales</taxon>
        <taxon>Gigasporaceae</taxon>
        <taxon>Gigaspora</taxon>
    </lineage>
</organism>
<dbReference type="Proteomes" id="UP000789901">
    <property type="component" value="Unassembled WGS sequence"/>
</dbReference>
<accession>A0ABM8VYL9</accession>
<reference evidence="1 2" key="1">
    <citation type="submission" date="2021-06" db="EMBL/GenBank/DDBJ databases">
        <authorList>
            <person name="Kallberg Y."/>
            <person name="Tangrot J."/>
            <person name="Rosling A."/>
        </authorList>
    </citation>
    <scope>NUCLEOTIDE SEQUENCE [LARGE SCALE GENOMIC DNA]</scope>
    <source>
        <strain evidence="1 2">120-4 pot B 10/14</strain>
    </source>
</reference>
<comment type="caution">
    <text evidence="1">The sequence shown here is derived from an EMBL/GenBank/DDBJ whole genome shotgun (WGS) entry which is preliminary data.</text>
</comment>
<protein>
    <submittedName>
        <fullName evidence="1">27148_t:CDS:1</fullName>
    </submittedName>
</protein>
<dbReference type="EMBL" id="CAJVQB010000282">
    <property type="protein sequence ID" value="CAG8479738.1"/>
    <property type="molecule type" value="Genomic_DNA"/>
</dbReference>
<keyword evidence="2" id="KW-1185">Reference proteome</keyword>
<evidence type="ECO:0000313" key="2">
    <source>
        <dbReference type="Proteomes" id="UP000789901"/>
    </source>
</evidence>
<name>A0ABM8VYL9_GIGMA</name>
<gene>
    <name evidence="1" type="ORF">GMARGA_LOCUS1181</name>
</gene>
<proteinExistence type="predicted"/>
<evidence type="ECO:0000313" key="1">
    <source>
        <dbReference type="EMBL" id="CAG8479738.1"/>
    </source>
</evidence>
<sequence length="250" mass="28713">MSNRESLVDYSEELEKYLKGLNIKSFDNSKFSEHKIIGYKVNDPVLSDYADIYLKCWSPALDQRPNLDKISEILENILEKTTTEFIEINNQNELDGENLSNPDDSENNIHPNDYTAVVLNELDEIIPNNNFPILNEGMHFSIRSNKIMNRQAENQRQWNEQIQKSIEDRFSRLAQVGMTTTEANLDNRANSEEERNEHTTPATICLQSETRNDLPQGNYPSTPILNSMIIDSAPLKTSTSTRDELSITRN</sequence>